<sequence>MSRAFNALDSFDLFRTTLIPLLWLVRAHSDPWFTNPFTSPADCDVGERSAPSADTSLSQLASQPYTSDLEILDRRLKRLSDDVLPLHPYLLTLPTNAPFRLGSRSANSNWAVGHDRPFSHDEQQLQYMTFLTHHDTDSLLAAVGDWSDESGRMMLDQPSGPRTTTEQQPRETVAKKKISLNDYKNQKTTGAAPSPSPAIHDQKGRDRSNSDRRDNTPRAPNPNPVKKHEKQGKPELQHRNTPKPLPDLSPSKTAKKRPPTTDTEQGSSHATKHSNMHSSKRPRLSPEKESRKEITPAKSLPILLSPTLPPSPGPDRAPGPRLPRLLSPTLPPEIEKELAQLKESSPGQSSPRRDNATAKPRRDDIGHSRTPTSSNSGGNSSQQSSRTGAPTKDSHSSRMSLIVKLRYGKMNRRRVDGLLKFSGKRKAHRADSPSGQDTEADEAPLVDRRKDPVSTREKPPPSDRVKPKIKLDATETTPGPSGSSARLKEPRPSVEKSHLPTPDKVKTTSLTPVKDLKGYGNRRSDLLDSEGKTPVNPATKRLSVDPVSKASPSQPDRSRNHERRDQERRAWQEDFKNFTKMGRDLKHAADRHNNGPSATDEKLAVVTALEATMCFVLAFVADDQAKALLRQGGDSSAWRSIIPYWRAVKKNSVSFPVLHSLCQLLGAVSYDTIHALDLERLAVTPLPGEHTPVPTPGSDGNTVLADENKKSLKEFAELKSRLLEHYKESQKLWLDGSRGLSEDVLSRDFPTTWSRRSHEYTERGKASLKPGDYSGEYFLPLGAATPPIEVVRFGRSLLKEWCTQEGVEWQGRLTL</sequence>
<dbReference type="Proteomes" id="UP001147782">
    <property type="component" value="Unassembled WGS sequence"/>
</dbReference>
<feature type="compositionally biased region" description="Low complexity" evidence="1">
    <location>
        <begin position="373"/>
        <end position="385"/>
    </location>
</feature>
<evidence type="ECO:0000256" key="1">
    <source>
        <dbReference type="SAM" id="MobiDB-lite"/>
    </source>
</evidence>
<feature type="domain" description="Ell binding protein Ebp1 C-terminal" evidence="2">
    <location>
        <begin position="536"/>
        <end position="801"/>
    </location>
</feature>
<proteinExistence type="predicted"/>
<protein>
    <recommendedName>
        <fullName evidence="2">Ell binding protein Ebp1 C-terminal domain-containing protein</fullName>
    </recommendedName>
</protein>
<evidence type="ECO:0000313" key="4">
    <source>
        <dbReference type="Proteomes" id="UP001147782"/>
    </source>
</evidence>
<dbReference type="AlphaFoldDB" id="A0A9W9RQP3"/>
<feature type="compositionally biased region" description="Pro residues" evidence="1">
    <location>
        <begin position="307"/>
        <end position="321"/>
    </location>
</feature>
<feature type="compositionally biased region" description="Basic residues" evidence="1">
    <location>
        <begin position="270"/>
        <end position="283"/>
    </location>
</feature>
<name>A0A9W9RQP3_9EURO</name>
<feature type="compositionally biased region" description="Polar residues" evidence="1">
    <location>
        <begin position="260"/>
        <end position="269"/>
    </location>
</feature>
<organism evidence="3 4">
    <name type="scientific">Penicillium cataractarum</name>
    <dbReference type="NCBI Taxonomy" id="2100454"/>
    <lineage>
        <taxon>Eukaryota</taxon>
        <taxon>Fungi</taxon>
        <taxon>Dikarya</taxon>
        <taxon>Ascomycota</taxon>
        <taxon>Pezizomycotina</taxon>
        <taxon>Eurotiomycetes</taxon>
        <taxon>Eurotiomycetidae</taxon>
        <taxon>Eurotiales</taxon>
        <taxon>Aspergillaceae</taxon>
        <taxon>Penicillium</taxon>
    </lineage>
</organism>
<feature type="compositionally biased region" description="Basic and acidic residues" evidence="1">
    <location>
        <begin position="284"/>
        <end position="295"/>
    </location>
</feature>
<dbReference type="Pfam" id="PF21204">
    <property type="entry name" value="Ebp1_C"/>
    <property type="match status" value="1"/>
</dbReference>
<dbReference type="OrthoDB" id="284473at2759"/>
<dbReference type="GeneID" id="81442458"/>
<evidence type="ECO:0000313" key="3">
    <source>
        <dbReference type="EMBL" id="KAJ5364653.1"/>
    </source>
</evidence>
<feature type="compositionally biased region" description="Basic and acidic residues" evidence="1">
    <location>
        <begin position="514"/>
        <end position="531"/>
    </location>
</feature>
<dbReference type="InterPro" id="IPR049403">
    <property type="entry name" value="Ebp1_C"/>
</dbReference>
<dbReference type="EMBL" id="JAPZBS010000008">
    <property type="protein sequence ID" value="KAJ5364653.1"/>
    <property type="molecule type" value="Genomic_DNA"/>
</dbReference>
<comment type="caution">
    <text evidence="3">The sequence shown here is derived from an EMBL/GenBank/DDBJ whole genome shotgun (WGS) entry which is preliminary data.</text>
</comment>
<feature type="compositionally biased region" description="Polar residues" evidence="1">
    <location>
        <begin position="182"/>
        <end position="191"/>
    </location>
</feature>
<dbReference type="RefSeq" id="XP_056552279.1">
    <property type="nucleotide sequence ID" value="XM_056703279.1"/>
</dbReference>
<gene>
    <name evidence="3" type="ORF">N7496_010366</name>
</gene>
<keyword evidence="4" id="KW-1185">Reference proteome</keyword>
<feature type="compositionally biased region" description="Basic and acidic residues" evidence="1">
    <location>
        <begin position="351"/>
        <end position="367"/>
    </location>
</feature>
<feature type="compositionally biased region" description="Basic and acidic residues" evidence="1">
    <location>
        <begin position="556"/>
        <end position="571"/>
    </location>
</feature>
<accession>A0A9W9RQP3</accession>
<feature type="compositionally biased region" description="Polar residues" evidence="1">
    <location>
        <begin position="474"/>
        <end position="484"/>
    </location>
</feature>
<feature type="compositionally biased region" description="Basic and acidic residues" evidence="1">
    <location>
        <begin position="486"/>
        <end position="506"/>
    </location>
</feature>
<feature type="compositionally biased region" description="Basic and acidic residues" evidence="1">
    <location>
        <begin position="445"/>
        <end position="473"/>
    </location>
</feature>
<reference evidence="3" key="2">
    <citation type="journal article" date="2023" name="IMA Fungus">
        <title>Comparative genomic study of the Penicillium genus elucidates a diverse pangenome and 15 lateral gene transfer events.</title>
        <authorList>
            <person name="Petersen C."/>
            <person name="Sorensen T."/>
            <person name="Nielsen M.R."/>
            <person name="Sondergaard T.E."/>
            <person name="Sorensen J.L."/>
            <person name="Fitzpatrick D.A."/>
            <person name="Frisvad J.C."/>
            <person name="Nielsen K.L."/>
        </authorList>
    </citation>
    <scope>NUCLEOTIDE SEQUENCE</scope>
    <source>
        <strain evidence="3">IBT 29864</strain>
    </source>
</reference>
<reference evidence="3" key="1">
    <citation type="submission" date="2022-11" db="EMBL/GenBank/DDBJ databases">
        <authorList>
            <person name="Petersen C."/>
        </authorList>
    </citation>
    <scope>NUCLEOTIDE SEQUENCE</scope>
    <source>
        <strain evidence="3">IBT 29864</strain>
    </source>
</reference>
<feature type="region of interest" description="Disordered" evidence="1">
    <location>
        <begin position="150"/>
        <end position="571"/>
    </location>
</feature>
<evidence type="ECO:0000259" key="2">
    <source>
        <dbReference type="Pfam" id="PF21204"/>
    </source>
</evidence>
<feature type="compositionally biased region" description="Basic and acidic residues" evidence="1">
    <location>
        <begin position="200"/>
        <end position="216"/>
    </location>
</feature>